<evidence type="ECO:0000256" key="1">
    <source>
        <dbReference type="SAM" id="SignalP"/>
    </source>
</evidence>
<sequence>MKSVLILFIIALNYQLCFASQEQRQISLKVFENLKFDKPEFKELTENYVVKNFIQNILQSYENVVKLTVSEETKALEAIKATTKQGQTDTTCTNYLKKLIDNSVSLSGFAYRNCLSDAYESAQGEVRKVQGTDVDLRVLRAFRSHNIFDRPAEIMIELGIINLPSFPIINNPENDFVLFEKTITGVTEEYKKCNEHFSSFYTQQISLISSDMKQIC</sequence>
<organism evidence="2">
    <name type="scientific">Corethrella appendiculata</name>
    <dbReference type="NCBI Taxonomy" id="1370023"/>
    <lineage>
        <taxon>Eukaryota</taxon>
        <taxon>Metazoa</taxon>
        <taxon>Ecdysozoa</taxon>
        <taxon>Arthropoda</taxon>
        <taxon>Hexapoda</taxon>
        <taxon>Insecta</taxon>
        <taxon>Pterygota</taxon>
        <taxon>Neoptera</taxon>
        <taxon>Endopterygota</taxon>
        <taxon>Diptera</taxon>
        <taxon>Nematocera</taxon>
        <taxon>Culicoidea</taxon>
        <taxon>Chaoboridae</taxon>
        <taxon>Corethrella</taxon>
    </lineage>
</organism>
<evidence type="ECO:0000313" key="2">
    <source>
        <dbReference type="EMBL" id="JAB55119.1"/>
    </source>
</evidence>
<feature type="signal peptide" evidence="1">
    <location>
        <begin position="1"/>
        <end position="19"/>
    </location>
</feature>
<reference evidence="2" key="1">
    <citation type="journal article" date="2014" name="Insect Biochem. Mol. Biol.">
        <title>An insight into the sialome of the frog biting fly, Corethrella appendiculata.</title>
        <authorList>
            <person name="Ribeiro J.M.C."/>
            <person name="Chagas A.C."/>
            <person name="Pham V.M."/>
            <person name="Lounibos L.P."/>
            <person name="Calvo E."/>
        </authorList>
    </citation>
    <scope>NUCLEOTIDE SEQUENCE</scope>
    <source>
        <tissue evidence="2">Salivary glands</tissue>
    </source>
</reference>
<dbReference type="EMBL" id="GANO01004752">
    <property type="protein sequence ID" value="JAB55119.1"/>
    <property type="molecule type" value="mRNA"/>
</dbReference>
<accession>U5EPD0</accession>
<keyword evidence="1" id="KW-0732">Signal</keyword>
<protein>
    <submittedName>
        <fullName evidence="2">Putative conserved secreted protein</fullName>
    </submittedName>
</protein>
<dbReference type="AlphaFoldDB" id="U5EPD0"/>
<proteinExistence type="evidence at transcript level"/>
<feature type="chain" id="PRO_5004659942" evidence="1">
    <location>
        <begin position="20"/>
        <end position="216"/>
    </location>
</feature>
<name>U5EPD0_9DIPT</name>